<accession>A0ABS6G531</accession>
<evidence type="ECO:0000313" key="2">
    <source>
        <dbReference type="Proteomes" id="UP000779508"/>
    </source>
</evidence>
<gene>
    <name evidence="1" type="ORF">KQI88_14360</name>
</gene>
<comment type="caution">
    <text evidence="1">The sequence shown here is derived from an EMBL/GenBank/DDBJ whole genome shotgun (WGS) entry which is preliminary data.</text>
</comment>
<reference evidence="1 2" key="1">
    <citation type="submission" date="2021-06" db="EMBL/GenBank/DDBJ databases">
        <authorList>
            <person name="Sun Q."/>
            <person name="Li D."/>
        </authorList>
    </citation>
    <scope>NUCLEOTIDE SEQUENCE [LARGE SCALE GENOMIC DNA]</scope>
    <source>
        <strain evidence="1 2">MSJ-5</strain>
    </source>
</reference>
<proteinExistence type="predicted"/>
<sequence>MDYSQEINTQRCNNPGNDPISIGATCVAQIDGRFFLLIEIEIEVMGIEREEVIITEITAAQAAALIAAGVMRCQIVTTIPTGAGVTLICAFVVGQNVFLVFNVENATDRLVLVRVPLCRII</sequence>
<organism evidence="1 2">
    <name type="scientific">Alkaliphilus flagellatus</name>
    <dbReference type="NCBI Taxonomy" id="2841507"/>
    <lineage>
        <taxon>Bacteria</taxon>
        <taxon>Bacillati</taxon>
        <taxon>Bacillota</taxon>
        <taxon>Clostridia</taxon>
        <taxon>Peptostreptococcales</taxon>
        <taxon>Natronincolaceae</taxon>
        <taxon>Alkaliphilus</taxon>
    </lineage>
</organism>
<protein>
    <submittedName>
        <fullName evidence="1">Spore coat protein</fullName>
    </submittedName>
</protein>
<name>A0ABS6G531_9FIRM</name>
<evidence type="ECO:0000313" key="1">
    <source>
        <dbReference type="EMBL" id="MBU5677603.1"/>
    </source>
</evidence>
<dbReference type="Proteomes" id="UP000779508">
    <property type="component" value="Unassembled WGS sequence"/>
</dbReference>
<keyword evidence="1" id="KW-0167">Capsid protein</keyword>
<keyword evidence="1" id="KW-0946">Virion</keyword>
<keyword evidence="2" id="KW-1185">Reference proteome</keyword>
<dbReference type="RefSeq" id="WP_216418451.1">
    <property type="nucleotide sequence ID" value="NZ_JAHLQK010000005.1"/>
</dbReference>
<dbReference type="EMBL" id="JAHLQK010000005">
    <property type="protein sequence ID" value="MBU5677603.1"/>
    <property type="molecule type" value="Genomic_DNA"/>
</dbReference>